<keyword evidence="10 12" id="KW-0131">Cell cycle</keyword>
<dbReference type="GO" id="GO:0005886">
    <property type="term" value="C:plasma membrane"/>
    <property type="evidence" value="ECO:0007669"/>
    <property type="project" value="UniProtKB-SubCell"/>
</dbReference>
<comment type="catalytic activity">
    <reaction evidence="12">
        <text>UDP-N-acetyl-alpha-D-muramoyl-L-alanyl-gamma-D-glutamyl-meso-2,6-diaminopimeloyl-D-alanyl-D-alanine + di-trans,octa-cis-undecaprenyl phosphate = di-trans,octa-cis-undecaprenyl diphospho-N-acetyl-alpha-D-muramoyl-L-alanyl-D-glutamyl-meso-2,6-diaminopimeloyl-D-alanyl-D-alanine + UMP</text>
        <dbReference type="Rhea" id="RHEA:28386"/>
        <dbReference type="ChEBI" id="CHEBI:57865"/>
        <dbReference type="ChEBI" id="CHEBI:60392"/>
        <dbReference type="ChEBI" id="CHEBI:61386"/>
        <dbReference type="ChEBI" id="CHEBI:61387"/>
        <dbReference type="EC" id="2.7.8.13"/>
    </reaction>
</comment>
<dbReference type="NCBIfam" id="TIGR00445">
    <property type="entry name" value="mraY"/>
    <property type="match status" value="1"/>
</dbReference>
<dbReference type="PROSITE" id="PS01348">
    <property type="entry name" value="MRAY_2"/>
    <property type="match status" value="1"/>
</dbReference>
<dbReference type="EMBL" id="ASRX01000061">
    <property type="protein sequence ID" value="EYF02389.1"/>
    <property type="molecule type" value="Genomic_DNA"/>
</dbReference>
<keyword evidence="3 12" id="KW-0132">Cell division</keyword>
<dbReference type="Pfam" id="PF10555">
    <property type="entry name" value="MraY_sig1"/>
    <property type="match status" value="1"/>
</dbReference>
<dbReference type="GO" id="GO:0009252">
    <property type="term" value="P:peptidoglycan biosynthetic process"/>
    <property type="evidence" value="ECO:0007669"/>
    <property type="project" value="UniProtKB-UniRule"/>
</dbReference>
<evidence type="ECO:0000256" key="11">
    <source>
        <dbReference type="ARBA" id="ARBA00023316"/>
    </source>
</evidence>
<reference evidence="15 16" key="1">
    <citation type="submission" date="2013-05" db="EMBL/GenBank/DDBJ databases">
        <title>Genome assembly of Chondromyces apiculatus DSM 436.</title>
        <authorList>
            <person name="Sharma G."/>
            <person name="Khatri I."/>
            <person name="Kaur C."/>
            <person name="Mayilraj S."/>
            <person name="Subramanian S."/>
        </authorList>
    </citation>
    <scope>NUCLEOTIDE SEQUENCE [LARGE SCALE GENOMIC DNA]</scope>
    <source>
        <strain evidence="15 16">DSM 436</strain>
    </source>
</reference>
<dbReference type="Pfam" id="PF00953">
    <property type="entry name" value="Glycos_transf_4"/>
    <property type="match status" value="1"/>
</dbReference>
<evidence type="ECO:0000256" key="6">
    <source>
        <dbReference type="ARBA" id="ARBA00022960"/>
    </source>
</evidence>
<evidence type="ECO:0000256" key="10">
    <source>
        <dbReference type="ARBA" id="ARBA00023306"/>
    </source>
</evidence>
<dbReference type="UniPathway" id="UPA00219"/>
<keyword evidence="7 12" id="KW-0573">Peptidoglycan synthesis</keyword>
<evidence type="ECO:0000256" key="13">
    <source>
        <dbReference type="NCBIfam" id="TIGR00445"/>
    </source>
</evidence>
<dbReference type="RefSeq" id="WP_044247617.1">
    <property type="nucleotide sequence ID" value="NZ_ASRX01000061.1"/>
</dbReference>
<dbReference type="OrthoDB" id="9805475at2"/>
<feature type="transmembrane region" description="Helical" evidence="12">
    <location>
        <begin position="279"/>
        <end position="299"/>
    </location>
</feature>
<feature type="transmembrane region" description="Helical" evidence="12">
    <location>
        <begin position="137"/>
        <end position="154"/>
    </location>
</feature>
<dbReference type="GO" id="GO:0051301">
    <property type="term" value="P:cell division"/>
    <property type="evidence" value="ECO:0007669"/>
    <property type="project" value="UniProtKB-KW"/>
</dbReference>
<comment type="subcellular location">
    <subcellularLocation>
        <location evidence="12">Cell membrane</location>
        <topology evidence="12">Multi-pass membrane protein</topology>
    </subcellularLocation>
    <subcellularLocation>
        <location evidence="1">Membrane</location>
        <topology evidence="1">Multi-pass membrane protein</topology>
    </subcellularLocation>
</comment>
<dbReference type="GO" id="GO:0071555">
    <property type="term" value="P:cell wall organization"/>
    <property type="evidence" value="ECO:0007669"/>
    <property type="project" value="UniProtKB-KW"/>
</dbReference>
<organism evidence="15 16">
    <name type="scientific">Chondromyces apiculatus DSM 436</name>
    <dbReference type="NCBI Taxonomy" id="1192034"/>
    <lineage>
        <taxon>Bacteria</taxon>
        <taxon>Pseudomonadati</taxon>
        <taxon>Myxococcota</taxon>
        <taxon>Polyangia</taxon>
        <taxon>Polyangiales</taxon>
        <taxon>Polyangiaceae</taxon>
        <taxon>Chondromyces</taxon>
    </lineage>
</organism>
<gene>
    <name evidence="12" type="primary">mraY</name>
    <name evidence="15" type="ORF">CAP_7160</name>
</gene>
<keyword evidence="12 14" id="KW-0460">Magnesium</keyword>
<keyword evidence="16" id="KW-1185">Reference proteome</keyword>
<feature type="transmembrane region" description="Helical" evidence="12">
    <location>
        <begin position="76"/>
        <end position="94"/>
    </location>
</feature>
<comment type="pathway">
    <text evidence="12">Cell wall biogenesis; peptidoglycan biosynthesis.</text>
</comment>
<comment type="cofactor">
    <cofactor evidence="12 14">
        <name>Mg(2+)</name>
        <dbReference type="ChEBI" id="CHEBI:18420"/>
    </cofactor>
</comment>
<evidence type="ECO:0000256" key="8">
    <source>
        <dbReference type="ARBA" id="ARBA00022989"/>
    </source>
</evidence>
<keyword evidence="12" id="KW-1003">Cell membrane</keyword>
<dbReference type="InterPro" id="IPR000715">
    <property type="entry name" value="Glycosyl_transferase_4"/>
</dbReference>
<keyword evidence="8 12" id="KW-1133">Transmembrane helix</keyword>
<keyword evidence="6 12" id="KW-0133">Cell shape</keyword>
<dbReference type="Proteomes" id="UP000019678">
    <property type="component" value="Unassembled WGS sequence"/>
</dbReference>
<keyword evidence="9 12" id="KW-0472">Membrane</keyword>
<sequence>MIYELFYPLKFHYGWLRWLNVLRYIPFRTIMATITAMLLTFVLAPWFIRELRRKQIGQVVRAEGPETHKIKAGTPTMGGALILLSLLLPTVLWADLRNPFVLATTAVTAGYGVIGYLDDYLKIKRKSTGGLAGRYKLIGQVLIGGAAIAYTFVITDKIPSDWAAIKTRLSIPFVAFSKYPLDLPLWFYVPFAVFVVVATSNAVNLTDGLDGLAIGPVMINAGTYLILAYIAGATIANFSLATYLDIPKIASAGELSVYCGAVIGAGIGFLWYNTYPAQLFMGDVGALALGGGLGMLAVFTKNEILSVLLGGIFFVETLSVITQVTSYKLTGKRVFLMAPIHHHYEKKGWAEPKIIVRFWIISILLALVSLASMKLR</sequence>
<feature type="transmembrane region" description="Helical" evidence="12">
    <location>
        <begin position="305"/>
        <end position="327"/>
    </location>
</feature>
<feature type="transmembrane region" description="Helical" evidence="12">
    <location>
        <begin position="255"/>
        <end position="272"/>
    </location>
</feature>
<name>A0A017SZH2_9BACT</name>
<evidence type="ECO:0000256" key="12">
    <source>
        <dbReference type="HAMAP-Rule" id="MF_00038"/>
    </source>
</evidence>
<dbReference type="GO" id="GO:0046872">
    <property type="term" value="F:metal ion binding"/>
    <property type="evidence" value="ECO:0007669"/>
    <property type="project" value="UniProtKB-KW"/>
</dbReference>
<evidence type="ECO:0000313" key="16">
    <source>
        <dbReference type="Proteomes" id="UP000019678"/>
    </source>
</evidence>
<dbReference type="HAMAP" id="MF_00038">
    <property type="entry name" value="MraY"/>
    <property type="match status" value="1"/>
</dbReference>
<keyword evidence="11 12" id="KW-0961">Cell wall biogenesis/degradation</keyword>
<evidence type="ECO:0000256" key="14">
    <source>
        <dbReference type="PIRSR" id="PIRSR600715-1"/>
    </source>
</evidence>
<evidence type="ECO:0000313" key="15">
    <source>
        <dbReference type="EMBL" id="EYF02389.1"/>
    </source>
</evidence>
<comment type="similarity">
    <text evidence="2 12">Belongs to the glycosyltransferase 4 family. MraY subfamily.</text>
</comment>
<dbReference type="EC" id="2.7.8.13" evidence="12 13"/>
<proteinExistence type="inferred from homology"/>
<dbReference type="InterPro" id="IPR003524">
    <property type="entry name" value="PNAcMuramoyl-5peptid_Trfase"/>
</dbReference>
<keyword evidence="4 12" id="KW-0808">Transferase</keyword>
<dbReference type="InterPro" id="IPR018480">
    <property type="entry name" value="PNAcMuramoyl-5peptid_Trfase_CS"/>
</dbReference>
<evidence type="ECO:0000256" key="2">
    <source>
        <dbReference type="ARBA" id="ARBA00005583"/>
    </source>
</evidence>
<comment type="function">
    <text evidence="12">Catalyzes the initial step of the lipid cycle reactions in the biosynthesis of the cell wall peptidoglycan: transfers peptidoglycan precursor phospho-MurNAc-pentapeptide from UDP-MurNAc-pentapeptide onto the lipid carrier undecaprenyl phosphate, yielding undecaprenyl-pyrophosphoryl-MurNAc-pentapeptide, known as lipid I.</text>
</comment>
<evidence type="ECO:0000256" key="3">
    <source>
        <dbReference type="ARBA" id="ARBA00022618"/>
    </source>
</evidence>
<feature type="binding site" evidence="14">
    <location>
        <position position="204"/>
    </location>
    <ligand>
        <name>Mg(2+)</name>
        <dbReference type="ChEBI" id="CHEBI:18420"/>
    </ligand>
</feature>
<evidence type="ECO:0000256" key="9">
    <source>
        <dbReference type="ARBA" id="ARBA00023136"/>
    </source>
</evidence>
<evidence type="ECO:0000256" key="7">
    <source>
        <dbReference type="ARBA" id="ARBA00022984"/>
    </source>
</evidence>
<dbReference type="PANTHER" id="PTHR22926:SF5">
    <property type="entry name" value="PHOSPHO-N-ACETYLMURAMOYL-PENTAPEPTIDE-TRANSFERASE HOMOLOG"/>
    <property type="match status" value="1"/>
</dbReference>
<evidence type="ECO:0000256" key="1">
    <source>
        <dbReference type="ARBA" id="ARBA00004141"/>
    </source>
</evidence>
<dbReference type="AlphaFoldDB" id="A0A017SZH2"/>
<comment type="caution">
    <text evidence="15">The sequence shown here is derived from an EMBL/GenBank/DDBJ whole genome shotgun (WGS) entry which is preliminary data.</text>
</comment>
<feature type="binding site" evidence="14">
    <location>
        <position position="283"/>
    </location>
    <ligand>
        <name>Mg(2+)</name>
        <dbReference type="ChEBI" id="CHEBI:18420"/>
    </ligand>
</feature>
<dbReference type="GO" id="GO:0008360">
    <property type="term" value="P:regulation of cell shape"/>
    <property type="evidence" value="ECO:0007669"/>
    <property type="project" value="UniProtKB-KW"/>
</dbReference>
<accession>A0A017SZH2</accession>
<dbReference type="CDD" id="cd06852">
    <property type="entry name" value="GT_MraY"/>
    <property type="match status" value="1"/>
</dbReference>
<dbReference type="GO" id="GO:0008963">
    <property type="term" value="F:phospho-N-acetylmuramoyl-pentapeptide-transferase activity"/>
    <property type="evidence" value="ECO:0007669"/>
    <property type="project" value="UniProtKB-UniRule"/>
</dbReference>
<feature type="transmembrane region" description="Helical" evidence="12">
    <location>
        <begin position="185"/>
        <end position="205"/>
    </location>
</feature>
<dbReference type="STRING" id="1192034.CAP_7160"/>
<feature type="transmembrane region" description="Helical" evidence="12">
    <location>
        <begin position="100"/>
        <end position="117"/>
    </location>
</feature>
<dbReference type="PANTHER" id="PTHR22926">
    <property type="entry name" value="PHOSPHO-N-ACETYLMURAMOYL-PENTAPEPTIDE-TRANSFERASE"/>
    <property type="match status" value="1"/>
</dbReference>
<dbReference type="PROSITE" id="PS01347">
    <property type="entry name" value="MRAY_1"/>
    <property type="match status" value="1"/>
</dbReference>
<evidence type="ECO:0000256" key="5">
    <source>
        <dbReference type="ARBA" id="ARBA00022692"/>
    </source>
</evidence>
<feature type="transmembrane region" description="Helical" evidence="12">
    <location>
        <begin position="354"/>
        <end position="373"/>
    </location>
</feature>
<keyword evidence="5 12" id="KW-0812">Transmembrane</keyword>
<evidence type="ECO:0000256" key="4">
    <source>
        <dbReference type="ARBA" id="ARBA00022679"/>
    </source>
</evidence>
<feature type="transmembrane region" description="Helical" evidence="12">
    <location>
        <begin position="217"/>
        <end position="243"/>
    </location>
</feature>
<dbReference type="eggNOG" id="COG0472">
    <property type="taxonomic scope" value="Bacteria"/>
</dbReference>
<feature type="transmembrane region" description="Helical" evidence="12">
    <location>
        <begin position="25"/>
        <end position="48"/>
    </location>
</feature>
<dbReference type="GO" id="GO:0051992">
    <property type="term" value="F:UDP-N-acetylmuramoyl-L-alanyl-D-glutamyl-meso-2,6-diaminopimelyl-D-alanyl-D-alanine:undecaprenyl-phosphate transferase activity"/>
    <property type="evidence" value="ECO:0007669"/>
    <property type="project" value="RHEA"/>
</dbReference>
<keyword evidence="12 14" id="KW-0479">Metal-binding</keyword>
<protein>
    <recommendedName>
        <fullName evidence="12 13">Phospho-N-acetylmuramoyl-pentapeptide-transferase</fullName>
        <ecNumber evidence="12 13">2.7.8.13</ecNumber>
    </recommendedName>
    <alternativeName>
        <fullName evidence="12">UDP-MurNAc-pentapeptide phosphotransferase</fullName>
    </alternativeName>
</protein>